<dbReference type="InterPro" id="IPR036430">
    <property type="entry name" value="RNase_T2-like_sf"/>
</dbReference>
<dbReference type="SUPFAM" id="SSF55895">
    <property type="entry name" value="Ribonuclease Rh-like"/>
    <property type="match status" value="1"/>
</dbReference>
<name>A0A4D9DQE8_9SAUR</name>
<dbReference type="PANTHER" id="PTHR11240">
    <property type="entry name" value="RIBONUCLEASE T2"/>
    <property type="match status" value="1"/>
</dbReference>
<proteinExistence type="inferred from homology"/>
<organism evidence="4 5">
    <name type="scientific">Platysternon megacephalum</name>
    <name type="common">big-headed turtle</name>
    <dbReference type="NCBI Taxonomy" id="55544"/>
    <lineage>
        <taxon>Eukaryota</taxon>
        <taxon>Metazoa</taxon>
        <taxon>Chordata</taxon>
        <taxon>Craniata</taxon>
        <taxon>Vertebrata</taxon>
        <taxon>Euteleostomi</taxon>
        <taxon>Archelosauria</taxon>
        <taxon>Testudinata</taxon>
        <taxon>Testudines</taxon>
        <taxon>Cryptodira</taxon>
        <taxon>Durocryptodira</taxon>
        <taxon>Testudinoidea</taxon>
        <taxon>Platysternidae</taxon>
        <taxon>Platysternon</taxon>
    </lineage>
</organism>
<comment type="caution">
    <text evidence="4">The sequence shown here is derived from an EMBL/GenBank/DDBJ whole genome shotgun (WGS) entry which is preliminary data.</text>
</comment>
<sequence length="304" mass="34086">MVVAEGPQGPCTSVLEGRVLLHEEVKPARGVSMFGALDGPTLRPGSVSLRCRPDRTEQGTMVRGAVLVFLWLAGAEMLREEQVERSGFCSWKCMKFVQMWPGSFCVALGPRFDCVIPESADSWTIHGLWPSNVMNCCSCWHLFPSDLMDLPKELAQHWPTFLNASSFQFWKEEWRKHGTCAGCMEALSSPSKYFGAALGLRTMYNVDGAFQRTGILPSCNHSYQLHTLQEALVPVLGKEHELQCVTDGQARQVLVQLKISLFSNFSAGCLEEGARDFSPYRPCENQRRVFYFPPNQKTPRDPCP</sequence>
<dbReference type="GO" id="GO:0005576">
    <property type="term" value="C:extracellular region"/>
    <property type="evidence" value="ECO:0007669"/>
    <property type="project" value="TreeGrafter"/>
</dbReference>
<dbReference type="EMBL" id="QXTE01000379">
    <property type="protein sequence ID" value="TFJ98637.1"/>
    <property type="molecule type" value="Genomic_DNA"/>
</dbReference>
<evidence type="ECO:0000313" key="4">
    <source>
        <dbReference type="EMBL" id="TFJ98637.1"/>
    </source>
</evidence>
<dbReference type="Gene3D" id="3.90.730.10">
    <property type="entry name" value="Ribonuclease T2-like"/>
    <property type="match status" value="1"/>
</dbReference>
<dbReference type="Proteomes" id="UP000297703">
    <property type="component" value="Unassembled WGS sequence"/>
</dbReference>
<dbReference type="OrthoDB" id="435754at2759"/>
<dbReference type="InterPro" id="IPR001568">
    <property type="entry name" value="RNase_T2-like"/>
</dbReference>
<gene>
    <name evidence="4" type="ORF">DR999_PMT19411</name>
</gene>
<dbReference type="AlphaFoldDB" id="A0A4D9DQE8"/>
<evidence type="ECO:0000256" key="3">
    <source>
        <dbReference type="RuleBase" id="RU004328"/>
    </source>
</evidence>
<accession>A0A4D9DQE8</accession>
<dbReference type="GO" id="GO:0006401">
    <property type="term" value="P:RNA catabolic process"/>
    <property type="evidence" value="ECO:0007669"/>
    <property type="project" value="TreeGrafter"/>
</dbReference>
<dbReference type="PROSITE" id="PS00530">
    <property type="entry name" value="RNASE_T2_1"/>
    <property type="match status" value="1"/>
</dbReference>
<protein>
    <submittedName>
        <fullName evidence="4">Zinc finger and BTB domain-containing protein 22</fullName>
    </submittedName>
</protein>
<comment type="subcellular location">
    <subcellularLocation>
        <location evidence="1">Lysosome lumen</location>
    </subcellularLocation>
</comment>
<dbReference type="GO" id="GO:0033897">
    <property type="term" value="F:ribonuclease T2 activity"/>
    <property type="evidence" value="ECO:0007669"/>
    <property type="project" value="InterPro"/>
</dbReference>
<reference evidence="4 5" key="2">
    <citation type="submission" date="2019-04" db="EMBL/GenBank/DDBJ databases">
        <title>The genome sequence of big-headed turtle.</title>
        <authorList>
            <person name="Gong S."/>
        </authorList>
    </citation>
    <scope>NUCLEOTIDE SEQUENCE [LARGE SCALE GENOMIC DNA]</scope>
    <source>
        <strain evidence="4">DO16091913</strain>
        <tissue evidence="4">Muscle</tissue>
    </source>
</reference>
<keyword evidence="5" id="KW-1185">Reference proteome</keyword>
<dbReference type="Pfam" id="PF00445">
    <property type="entry name" value="Ribonuclease_T2"/>
    <property type="match status" value="1"/>
</dbReference>
<dbReference type="GO" id="GO:0043202">
    <property type="term" value="C:lysosomal lumen"/>
    <property type="evidence" value="ECO:0007669"/>
    <property type="project" value="UniProtKB-SubCell"/>
</dbReference>
<reference evidence="4 5" key="1">
    <citation type="submission" date="2019-04" db="EMBL/GenBank/DDBJ databases">
        <title>Draft genome of the big-headed turtle Platysternon megacephalum.</title>
        <authorList>
            <person name="Gong S."/>
        </authorList>
    </citation>
    <scope>NUCLEOTIDE SEQUENCE [LARGE SCALE GENOMIC DNA]</scope>
    <source>
        <strain evidence="4">DO16091913</strain>
        <tissue evidence="4">Muscle</tissue>
    </source>
</reference>
<evidence type="ECO:0000313" key="5">
    <source>
        <dbReference type="Proteomes" id="UP000297703"/>
    </source>
</evidence>
<dbReference type="InterPro" id="IPR018188">
    <property type="entry name" value="RNase_T2_His_AS_1"/>
</dbReference>
<dbReference type="PANTHER" id="PTHR11240:SF85">
    <property type="entry name" value="RIBONUCLEASE T2"/>
    <property type="match status" value="1"/>
</dbReference>
<evidence type="ECO:0000256" key="1">
    <source>
        <dbReference type="ARBA" id="ARBA00004227"/>
    </source>
</evidence>
<evidence type="ECO:0000256" key="2">
    <source>
        <dbReference type="ARBA" id="ARBA00007469"/>
    </source>
</evidence>
<dbReference type="STRING" id="55544.A0A4D9DQE8"/>
<dbReference type="GO" id="GO:0003723">
    <property type="term" value="F:RNA binding"/>
    <property type="evidence" value="ECO:0007669"/>
    <property type="project" value="InterPro"/>
</dbReference>
<comment type="similarity">
    <text evidence="2 3">Belongs to the RNase T2 family.</text>
</comment>